<dbReference type="Gene3D" id="3.30.200.20">
    <property type="entry name" value="Phosphorylase Kinase, domain 1"/>
    <property type="match status" value="1"/>
</dbReference>
<dbReference type="InterPro" id="IPR011009">
    <property type="entry name" value="Kinase-like_dom_sf"/>
</dbReference>
<feature type="region of interest" description="Disordered" evidence="6">
    <location>
        <begin position="362"/>
        <end position="429"/>
    </location>
</feature>
<protein>
    <recommendedName>
        <fullName evidence="7">Protein kinase domain-containing protein</fullName>
    </recommendedName>
</protein>
<dbReference type="SUPFAM" id="SSF56112">
    <property type="entry name" value="Protein kinase-like (PK-like)"/>
    <property type="match status" value="1"/>
</dbReference>
<gene>
    <name evidence="8" type="ORF">HAZT_HAZT007207</name>
</gene>
<dbReference type="PROSITE" id="PS50011">
    <property type="entry name" value="PROTEIN_KINASE_DOM"/>
    <property type="match status" value="1"/>
</dbReference>
<reference evidence="8" key="2">
    <citation type="journal article" date="2018" name="Environ. Sci. Technol.">
        <title>The Toxicogenome of Hyalella azteca: A Model for Sediment Ecotoxicology and Evolutionary Toxicology.</title>
        <authorList>
            <person name="Poynton H.C."/>
            <person name="Hasenbein S."/>
            <person name="Benoit J.B."/>
            <person name="Sepulveda M.S."/>
            <person name="Poelchau M.F."/>
            <person name="Hughes D.S.T."/>
            <person name="Murali S.C."/>
            <person name="Chen S."/>
            <person name="Glastad K.M."/>
            <person name="Goodisman M.A.D."/>
            <person name="Werren J.H."/>
            <person name="Vineis J.H."/>
            <person name="Bowen J.L."/>
            <person name="Friedrich M."/>
            <person name="Jones J."/>
            <person name="Robertson H.M."/>
            <person name="Feyereisen R."/>
            <person name="Mechler-Hickson A."/>
            <person name="Mathers N."/>
            <person name="Lee C.E."/>
            <person name="Colbourne J.K."/>
            <person name="Biales A."/>
            <person name="Johnston J.S."/>
            <person name="Wellborn G.A."/>
            <person name="Rosendale A.J."/>
            <person name="Cridge A.G."/>
            <person name="Munoz-Torres M.C."/>
            <person name="Bain P.A."/>
            <person name="Manny A.R."/>
            <person name="Major K.M."/>
            <person name="Lambert F.N."/>
            <person name="Vulpe C.D."/>
            <person name="Tuck P."/>
            <person name="Blalock B.J."/>
            <person name="Lin Y.Y."/>
            <person name="Smith M.E."/>
            <person name="Ochoa-Acuna H."/>
            <person name="Chen M.M."/>
            <person name="Childers C.P."/>
            <person name="Qu J."/>
            <person name="Dugan S."/>
            <person name="Lee S.L."/>
            <person name="Chao H."/>
            <person name="Dinh H."/>
            <person name="Han Y."/>
            <person name="Doddapaneni H."/>
            <person name="Worley K.C."/>
            <person name="Muzny D.M."/>
            <person name="Gibbs R.A."/>
            <person name="Richards S."/>
        </authorList>
    </citation>
    <scope>NUCLEOTIDE SEQUENCE</scope>
    <source>
        <strain evidence="8">HAZT.00-mixed</strain>
        <tissue evidence="8">Whole organism</tissue>
    </source>
</reference>
<dbReference type="PROSITE" id="PS00108">
    <property type="entry name" value="PROTEIN_KINASE_ST"/>
    <property type="match status" value="1"/>
</dbReference>
<dbReference type="PANTHER" id="PTHR24351">
    <property type="entry name" value="RIBOSOMAL PROTEIN S6 KINASE"/>
    <property type="match status" value="1"/>
</dbReference>
<dbReference type="GO" id="GO:0005524">
    <property type="term" value="F:ATP binding"/>
    <property type="evidence" value="ECO:0007669"/>
    <property type="project" value="UniProtKB-KW"/>
</dbReference>
<keyword evidence="3" id="KW-0547">Nucleotide-binding</keyword>
<dbReference type="Pfam" id="PF00069">
    <property type="entry name" value="Pkinase"/>
    <property type="match status" value="1"/>
</dbReference>
<evidence type="ECO:0000256" key="5">
    <source>
        <dbReference type="ARBA" id="ARBA00022840"/>
    </source>
</evidence>
<feature type="compositionally biased region" description="Polar residues" evidence="6">
    <location>
        <begin position="238"/>
        <end position="252"/>
    </location>
</feature>
<comment type="caution">
    <text evidence="8">The sequence shown here is derived from an EMBL/GenBank/DDBJ whole genome shotgun (WGS) entry which is preliminary data.</text>
</comment>
<evidence type="ECO:0000313" key="8">
    <source>
        <dbReference type="EMBL" id="KAA0192428.1"/>
    </source>
</evidence>
<evidence type="ECO:0000256" key="1">
    <source>
        <dbReference type="ARBA" id="ARBA00022527"/>
    </source>
</evidence>
<organism evidence="8">
    <name type="scientific">Hyalella azteca</name>
    <name type="common">Amphipod</name>
    <dbReference type="NCBI Taxonomy" id="294128"/>
    <lineage>
        <taxon>Eukaryota</taxon>
        <taxon>Metazoa</taxon>
        <taxon>Ecdysozoa</taxon>
        <taxon>Arthropoda</taxon>
        <taxon>Crustacea</taxon>
        <taxon>Multicrustacea</taxon>
        <taxon>Malacostraca</taxon>
        <taxon>Eumalacostraca</taxon>
        <taxon>Peracarida</taxon>
        <taxon>Amphipoda</taxon>
        <taxon>Senticaudata</taxon>
        <taxon>Talitrida</taxon>
        <taxon>Talitroidea</taxon>
        <taxon>Hyalellidae</taxon>
        <taxon>Hyalella</taxon>
    </lineage>
</organism>
<sequence>MVRKLLVVSKFCMVRKLLVVMTEYVAYGELYQLWQSLVTLPDNLVALYVAEIAVTIDFLHNAGVIYRDLKMENLLLDEDGHIKLIDFGLAKWLRYGSKTGSICGTLHLMAPEVCAGSWYGHSVDWWSLGIIAYCLVVGRYPVPLQLNHASMMHAISKCNYSLPEGTNPDLESLIKGLLNRDPKERIHSLVQLQREPLYADTDLSTITRKKVAPRKLLEEYIEKKTRQNFEDFAGLTSTPKHCQKSGTSSELCSSPGIDRAGVSSPASHRGSRISLGFHKRSASSPLLHPGRLGHHDTALKCGGSVAHSNGASVPILQSPLLRLARQHCINQASVRYSKSPKVLPRSHAHSYVNITTLSSPSPSLLRSQKIKDRKQRFRGTPSAQPMYGSSLLPPPNPSAHFFSASTSLSPAPQLPENGDVSSGSRDTSKGIAHDSACDVIARGPTLVVHDDDGPILRNIACRDYKRILCNNCAVSPRKSYLMRCDHQ</sequence>
<dbReference type="Gene3D" id="1.10.510.10">
    <property type="entry name" value="Transferase(Phosphotransferase) domain 1"/>
    <property type="match status" value="1"/>
</dbReference>
<accession>A0A6A0GZ53</accession>
<proteinExistence type="predicted"/>
<dbReference type="GO" id="GO:0004674">
    <property type="term" value="F:protein serine/threonine kinase activity"/>
    <property type="evidence" value="ECO:0007669"/>
    <property type="project" value="UniProtKB-KW"/>
</dbReference>
<dbReference type="SMART" id="SM00220">
    <property type="entry name" value="S_TKc"/>
    <property type="match status" value="1"/>
</dbReference>
<feature type="domain" description="Protein kinase" evidence="7">
    <location>
        <begin position="1"/>
        <end position="198"/>
    </location>
</feature>
<keyword evidence="5" id="KW-0067">ATP-binding</keyword>
<keyword evidence="4" id="KW-0418">Kinase</keyword>
<reference evidence="8" key="1">
    <citation type="submission" date="2014-08" db="EMBL/GenBank/DDBJ databases">
        <authorList>
            <person name="Murali S."/>
            <person name="Richards S."/>
            <person name="Bandaranaike D."/>
            <person name="Bellair M."/>
            <person name="Blankenburg K."/>
            <person name="Chao H."/>
            <person name="Dinh H."/>
            <person name="Doddapaneni H."/>
            <person name="Dugan-Rocha S."/>
            <person name="Elkadiri S."/>
            <person name="Gnanaolivu R."/>
            <person name="Hughes D."/>
            <person name="Lee S."/>
            <person name="Li M."/>
            <person name="Ming W."/>
            <person name="Munidasa M."/>
            <person name="Muniz J."/>
            <person name="Nguyen L."/>
            <person name="Osuji N."/>
            <person name="Pu L.-L."/>
            <person name="Puazo M."/>
            <person name="Skinner E."/>
            <person name="Qu C."/>
            <person name="Quiroz J."/>
            <person name="Raj R."/>
            <person name="Weissenberger G."/>
            <person name="Xin Y."/>
            <person name="Zou X."/>
            <person name="Han Y."/>
            <person name="Worley K."/>
            <person name="Muzny D."/>
            <person name="Gibbs R."/>
        </authorList>
    </citation>
    <scope>NUCLEOTIDE SEQUENCE</scope>
    <source>
        <strain evidence="8">HAZT.00-mixed</strain>
        <tissue evidence="8">Whole organism</tissue>
    </source>
</reference>
<evidence type="ECO:0000256" key="2">
    <source>
        <dbReference type="ARBA" id="ARBA00022679"/>
    </source>
</evidence>
<dbReference type="InterPro" id="IPR008271">
    <property type="entry name" value="Ser/Thr_kinase_AS"/>
</dbReference>
<reference evidence="8" key="3">
    <citation type="submission" date="2019-06" db="EMBL/GenBank/DDBJ databases">
        <authorList>
            <person name="Poynton C."/>
            <person name="Hasenbein S."/>
            <person name="Benoit J.B."/>
            <person name="Sepulveda M.S."/>
            <person name="Poelchau M.F."/>
            <person name="Murali S.C."/>
            <person name="Chen S."/>
            <person name="Glastad K.M."/>
            <person name="Werren J.H."/>
            <person name="Vineis J.H."/>
            <person name="Bowen J.L."/>
            <person name="Friedrich M."/>
            <person name="Jones J."/>
            <person name="Robertson H.M."/>
            <person name="Feyereisen R."/>
            <person name="Mechler-Hickson A."/>
            <person name="Mathers N."/>
            <person name="Lee C.E."/>
            <person name="Colbourne J.K."/>
            <person name="Biales A."/>
            <person name="Johnston J.S."/>
            <person name="Wellborn G.A."/>
            <person name="Rosendale A.J."/>
            <person name="Cridge A.G."/>
            <person name="Munoz-Torres M.C."/>
            <person name="Bain P.A."/>
            <person name="Manny A.R."/>
            <person name="Major K.M."/>
            <person name="Lambert F.N."/>
            <person name="Vulpe C.D."/>
            <person name="Tuck P."/>
            <person name="Blalock B.J."/>
            <person name="Lin Y.-Y."/>
            <person name="Smith M.E."/>
            <person name="Ochoa-Acuna H."/>
            <person name="Chen M.-J.M."/>
            <person name="Childers C.P."/>
            <person name="Qu J."/>
            <person name="Dugan S."/>
            <person name="Lee S.L."/>
            <person name="Chao H."/>
            <person name="Dinh H."/>
            <person name="Han Y."/>
            <person name="Doddapaneni H."/>
            <person name="Worley K.C."/>
            <person name="Muzny D.M."/>
            <person name="Gibbs R.A."/>
            <person name="Richards S."/>
        </authorList>
    </citation>
    <scope>NUCLEOTIDE SEQUENCE</scope>
    <source>
        <strain evidence="8">HAZT.00-mixed</strain>
        <tissue evidence="8">Whole organism</tissue>
    </source>
</reference>
<evidence type="ECO:0000256" key="4">
    <source>
        <dbReference type="ARBA" id="ARBA00022777"/>
    </source>
</evidence>
<keyword evidence="1" id="KW-0723">Serine/threonine-protein kinase</keyword>
<dbReference type="AlphaFoldDB" id="A0A6A0GZ53"/>
<evidence type="ECO:0000259" key="7">
    <source>
        <dbReference type="PROSITE" id="PS50011"/>
    </source>
</evidence>
<evidence type="ECO:0000256" key="3">
    <source>
        <dbReference type="ARBA" id="ARBA00022741"/>
    </source>
</evidence>
<dbReference type="InterPro" id="IPR000719">
    <property type="entry name" value="Prot_kinase_dom"/>
</dbReference>
<dbReference type="EMBL" id="JQDR03011658">
    <property type="protein sequence ID" value="KAA0192428.1"/>
    <property type="molecule type" value="Genomic_DNA"/>
</dbReference>
<evidence type="ECO:0000256" key="6">
    <source>
        <dbReference type="SAM" id="MobiDB-lite"/>
    </source>
</evidence>
<dbReference type="Proteomes" id="UP000711488">
    <property type="component" value="Unassembled WGS sequence"/>
</dbReference>
<keyword evidence="2" id="KW-0808">Transferase</keyword>
<name>A0A6A0GZ53_HYAAZ</name>
<feature type="region of interest" description="Disordered" evidence="6">
    <location>
        <begin position="238"/>
        <end position="270"/>
    </location>
</feature>